<dbReference type="InterPro" id="IPR011333">
    <property type="entry name" value="SKP1/BTB/POZ_sf"/>
</dbReference>
<dbReference type="InterPro" id="IPR003578">
    <property type="entry name" value="Small_GTPase_Rho"/>
</dbReference>
<evidence type="ECO:0000259" key="6">
    <source>
        <dbReference type="PROSITE" id="PS50097"/>
    </source>
</evidence>
<dbReference type="FunFam" id="3.40.50.300:FF:000177">
    <property type="entry name" value="Rho-related BTB domain-containing protein 2"/>
    <property type="match status" value="1"/>
</dbReference>
<sequence>MEIISIMMGCLCSCIPLLLEYPADAMSTHRPGTVMDYERPNVETIKCVVVGDNAVGKTRLICARACNATLSQYQLLATHVPTVWAIDHYRVCQEVLERSHDVVDEVNVSLRLWDTFGDHHKDRRFAYGRSDVVVVCFAIANPNSLHHVKTKWLPEIKHFCPRTPVLLVGCQVDLRFADLEAVNRARRPLGRMIKPSDIMTPEAGHEVARDIGVPYYETSVVAQFGIKDVFDNAIRAALVCRRHVQFWKAYLRKVQRPRIQAPCLPSRPVPPQIVVMEPARRADGDPAPSLLSDCPLAANTVFLLSGGQKVLAHRVYLALACSKFYDLFCMDLPEEKGETKSHQRNMEHHDTANPGMLECNQQLGTVDKPYNALQAGNGPAAAVRTLATEATSTDPTRRRSLQTFQSRGSIWGTGKIQLTRALSWRATAEDEKATNSTRKSEPWLRISKSDGSLKPGQGTVHTTMTSAVGQPLYNWSRGFESGWLEKVFDPQTRQHRLMTVIAVGKGTSYEALHAVLRYLYIGQLDDDLEQEQLLQIATLAEALEVFDLRMMVANILNKEGFMNQEITRAFRLRRSNRLREFLARGTLADVTFCLEDGYVCAHKAILISSCDWMAAMFGGSFAESYSEEVRLPGRTLACMRALLEYLYTDQFSTDPMLDSMELLILANQLCLPQLLTLTEQYAVQELTQAMLKGVDINEEVLFYLDLAQFHNAEQLAAWCMHYICTNYNNICRRFPKKMRTMSPDNLYHFEQYRWPPVWYLKEEDHFQRAHKQEENDNQIASKRYSLVPSRRWWSRDQPTPSPPPPTASP</sequence>
<dbReference type="SMART" id="SM00173">
    <property type="entry name" value="RAS"/>
    <property type="match status" value="1"/>
</dbReference>
<dbReference type="InterPro" id="IPR001806">
    <property type="entry name" value="Small_GTPase"/>
</dbReference>
<evidence type="ECO:0000256" key="3">
    <source>
        <dbReference type="ARBA" id="ARBA00023134"/>
    </source>
</evidence>
<dbReference type="GO" id="GO:0003924">
    <property type="term" value="F:GTPase activity"/>
    <property type="evidence" value="ECO:0007669"/>
    <property type="project" value="InterPro"/>
</dbReference>
<keyword evidence="5" id="KW-0732">Signal</keyword>
<dbReference type="AlphaFoldDB" id="A0A8C4QA53"/>
<dbReference type="PANTHER" id="PTHR24072">
    <property type="entry name" value="RHO FAMILY GTPASE"/>
    <property type="match status" value="1"/>
</dbReference>
<dbReference type="Pfam" id="PF00071">
    <property type="entry name" value="Ras"/>
    <property type="match status" value="1"/>
</dbReference>
<dbReference type="GO" id="GO:0005525">
    <property type="term" value="F:GTP binding"/>
    <property type="evidence" value="ECO:0007669"/>
    <property type="project" value="UniProtKB-KW"/>
</dbReference>
<keyword evidence="2" id="KW-0547">Nucleotide-binding</keyword>
<dbReference type="PROSITE" id="PS51420">
    <property type="entry name" value="RHO"/>
    <property type="match status" value="1"/>
</dbReference>
<evidence type="ECO:0000256" key="1">
    <source>
        <dbReference type="ARBA" id="ARBA00022737"/>
    </source>
</evidence>
<feature type="chain" id="PRO_5034624171" evidence="5">
    <location>
        <begin position="26"/>
        <end position="809"/>
    </location>
</feature>
<dbReference type="SMART" id="SM00225">
    <property type="entry name" value="BTB"/>
    <property type="match status" value="2"/>
</dbReference>
<protein>
    <submittedName>
        <fullName evidence="7">Rho related BTB domain containing 4</fullName>
    </submittedName>
</protein>
<dbReference type="PROSITE" id="PS51419">
    <property type="entry name" value="RAB"/>
    <property type="match status" value="1"/>
</dbReference>
<dbReference type="Gene3D" id="3.40.50.300">
    <property type="entry name" value="P-loop containing nucleotide triphosphate hydrolases"/>
    <property type="match status" value="1"/>
</dbReference>
<evidence type="ECO:0000256" key="2">
    <source>
        <dbReference type="ARBA" id="ARBA00022741"/>
    </source>
</evidence>
<dbReference type="SUPFAM" id="SSF54695">
    <property type="entry name" value="POZ domain"/>
    <property type="match status" value="2"/>
</dbReference>
<feature type="region of interest" description="Disordered" evidence="4">
    <location>
        <begin position="790"/>
        <end position="809"/>
    </location>
</feature>
<dbReference type="SMART" id="SM00174">
    <property type="entry name" value="RHO"/>
    <property type="match status" value="1"/>
</dbReference>
<dbReference type="SMART" id="SM00175">
    <property type="entry name" value="RAB"/>
    <property type="match status" value="1"/>
</dbReference>
<feature type="signal peptide" evidence="5">
    <location>
        <begin position="1"/>
        <end position="25"/>
    </location>
</feature>
<evidence type="ECO:0000256" key="4">
    <source>
        <dbReference type="SAM" id="MobiDB-lite"/>
    </source>
</evidence>
<reference evidence="7" key="2">
    <citation type="submission" date="2025-09" db="UniProtKB">
        <authorList>
            <consortium name="Ensembl"/>
        </authorList>
    </citation>
    <scope>IDENTIFICATION</scope>
</reference>
<dbReference type="InterPro" id="IPR027417">
    <property type="entry name" value="P-loop_NTPase"/>
</dbReference>
<dbReference type="GeneTree" id="ENSGT00940000164944"/>
<feature type="domain" description="BTB" evidence="6">
    <location>
        <begin position="588"/>
        <end position="655"/>
    </location>
</feature>
<dbReference type="Proteomes" id="UP000694388">
    <property type="component" value="Unplaced"/>
</dbReference>
<keyword evidence="3" id="KW-0342">GTP-binding</keyword>
<keyword evidence="8" id="KW-1185">Reference proteome</keyword>
<proteinExistence type="predicted"/>
<reference evidence="7" key="1">
    <citation type="submission" date="2025-08" db="UniProtKB">
        <authorList>
            <consortium name="Ensembl"/>
        </authorList>
    </citation>
    <scope>IDENTIFICATION</scope>
</reference>
<evidence type="ECO:0000256" key="5">
    <source>
        <dbReference type="SAM" id="SignalP"/>
    </source>
</evidence>
<feature type="compositionally biased region" description="Pro residues" evidence="4">
    <location>
        <begin position="799"/>
        <end position="809"/>
    </location>
</feature>
<dbReference type="CDD" id="cd01873">
    <property type="entry name" value="RhoBTB"/>
    <property type="match status" value="1"/>
</dbReference>
<evidence type="ECO:0000313" key="7">
    <source>
        <dbReference type="Ensembl" id="ENSEBUP00000012387.1"/>
    </source>
</evidence>
<dbReference type="Ensembl" id="ENSEBUT00000012963.1">
    <property type="protein sequence ID" value="ENSEBUP00000012387.1"/>
    <property type="gene ID" value="ENSEBUG00000007891.1"/>
</dbReference>
<dbReference type="InterPro" id="IPR000210">
    <property type="entry name" value="BTB/POZ_dom"/>
</dbReference>
<dbReference type="GO" id="GO:0007264">
    <property type="term" value="P:small GTPase-mediated signal transduction"/>
    <property type="evidence" value="ECO:0007669"/>
    <property type="project" value="InterPro"/>
</dbReference>
<dbReference type="GO" id="GO:0010008">
    <property type="term" value="C:endosome membrane"/>
    <property type="evidence" value="ECO:0007669"/>
    <property type="project" value="UniProtKB-ARBA"/>
</dbReference>
<dbReference type="PRINTS" id="PR00449">
    <property type="entry name" value="RASTRNSFRMNG"/>
</dbReference>
<dbReference type="Pfam" id="PF00651">
    <property type="entry name" value="BTB"/>
    <property type="match status" value="1"/>
</dbReference>
<evidence type="ECO:0000313" key="8">
    <source>
        <dbReference type="Proteomes" id="UP000694388"/>
    </source>
</evidence>
<dbReference type="Gene3D" id="3.30.710.10">
    <property type="entry name" value="Potassium Channel Kv1.1, Chain A"/>
    <property type="match status" value="2"/>
</dbReference>
<name>A0A8C4QA53_EPTBU</name>
<dbReference type="FunFam" id="3.30.710.10:FF:000014">
    <property type="entry name" value="Rho-related BTB domain-containing protein 2 isoform 1"/>
    <property type="match status" value="1"/>
</dbReference>
<organism evidence="7 8">
    <name type="scientific">Eptatretus burgeri</name>
    <name type="common">Inshore hagfish</name>
    <dbReference type="NCBI Taxonomy" id="7764"/>
    <lineage>
        <taxon>Eukaryota</taxon>
        <taxon>Metazoa</taxon>
        <taxon>Chordata</taxon>
        <taxon>Craniata</taxon>
        <taxon>Vertebrata</taxon>
        <taxon>Cyclostomata</taxon>
        <taxon>Myxini</taxon>
        <taxon>Myxiniformes</taxon>
        <taxon>Myxinidae</taxon>
        <taxon>Eptatretinae</taxon>
        <taxon>Eptatretus</taxon>
    </lineage>
</organism>
<keyword evidence="1" id="KW-0677">Repeat</keyword>
<accession>A0A8C4QA53</accession>
<dbReference type="SUPFAM" id="SSF52540">
    <property type="entry name" value="P-loop containing nucleoside triphosphate hydrolases"/>
    <property type="match status" value="1"/>
</dbReference>
<dbReference type="PROSITE" id="PS50097">
    <property type="entry name" value="BTB"/>
    <property type="match status" value="1"/>
</dbReference>